<dbReference type="RefSeq" id="WP_104145060.1">
    <property type="nucleotide sequence ID" value="NZ_PREU01000012.1"/>
</dbReference>
<feature type="domain" description="Metallo-beta-lactamase" evidence="6">
    <location>
        <begin position="39"/>
        <end position="239"/>
    </location>
</feature>
<dbReference type="GO" id="GO:0016787">
    <property type="term" value="F:hydrolase activity"/>
    <property type="evidence" value="ECO:0007669"/>
    <property type="project" value="UniProtKB-KW"/>
</dbReference>
<dbReference type="PANTHER" id="PTHR42978">
    <property type="entry name" value="QUORUM-QUENCHING LACTONASE YTNP-RELATED-RELATED"/>
    <property type="match status" value="1"/>
</dbReference>
<dbReference type="Gene3D" id="3.60.15.10">
    <property type="entry name" value="Ribonuclease Z/Hydroxyacylglutathione hydrolase-like"/>
    <property type="match status" value="1"/>
</dbReference>
<dbReference type="OrthoDB" id="5443440at2"/>
<dbReference type="PANTHER" id="PTHR42978:SF7">
    <property type="entry name" value="METALLO-HYDROLASE RV2300C-RELATED"/>
    <property type="match status" value="1"/>
</dbReference>
<accession>A0A2S5GM33</accession>
<comment type="caution">
    <text evidence="7">The sequence shown here is derived from an EMBL/GenBank/DDBJ whole genome shotgun (WGS) entry which is preliminary data.</text>
</comment>
<evidence type="ECO:0000313" key="7">
    <source>
        <dbReference type="EMBL" id="PPA73913.1"/>
    </source>
</evidence>
<comment type="similarity">
    <text evidence="2">Belongs to the metallo-beta-lactamase superfamily.</text>
</comment>
<keyword evidence="4 7" id="KW-0378">Hydrolase</keyword>
<name>A0A2S5GM33_9BURK</name>
<dbReference type="AlphaFoldDB" id="A0A2S5GM33"/>
<dbReference type="Proteomes" id="UP000239990">
    <property type="component" value="Unassembled WGS sequence"/>
</dbReference>
<evidence type="ECO:0000256" key="3">
    <source>
        <dbReference type="ARBA" id="ARBA00022723"/>
    </source>
</evidence>
<dbReference type="EMBL" id="PREU01000012">
    <property type="protein sequence ID" value="PPA73913.1"/>
    <property type="molecule type" value="Genomic_DNA"/>
</dbReference>
<reference evidence="7 8" key="1">
    <citation type="submission" date="2018-02" db="EMBL/GenBank/DDBJ databases">
        <title>Draft Genome of Achromobacter spanius stain 6.</title>
        <authorList>
            <person name="Gunasekera T.S."/>
            <person name="Radwan O."/>
            <person name="Ruiz O.N."/>
        </authorList>
    </citation>
    <scope>NUCLEOTIDE SEQUENCE [LARGE SCALE GENOMIC DNA]</scope>
    <source>
        <strain evidence="7 8">6</strain>
    </source>
</reference>
<dbReference type="SUPFAM" id="SSF56281">
    <property type="entry name" value="Metallo-hydrolase/oxidoreductase"/>
    <property type="match status" value="1"/>
</dbReference>
<evidence type="ECO:0000313" key="8">
    <source>
        <dbReference type="Proteomes" id="UP000239990"/>
    </source>
</evidence>
<gene>
    <name evidence="7" type="ORF">C4E15_23160</name>
</gene>
<evidence type="ECO:0000256" key="2">
    <source>
        <dbReference type="ARBA" id="ARBA00007749"/>
    </source>
</evidence>
<organism evidence="7 8">
    <name type="scientific">Achromobacter spanius</name>
    <dbReference type="NCBI Taxonomy" id="217203"/>
    <lineage>
        <taxon>Bacteria</taxon>
        <taxon>Pseudomonadati</taxon>
        <taxon>Pseudomonadota</taxon>
        <taxon>Betaproteobacteria</taxon>
        <taxon>Burkholderiales</taxon>
        <taxon>Alcaligenaceae</taxon>
        <taxon>Achromobacter</taxon>
    </lineage>
</organism>
<sequence length="271" mass="30809">MQNVLPEYEIYAIRYARMPRQRRDNFLGGDPHDGDMPMDFYVWLIRGAGRVVLVDTGFNSDMARVRRRELIQCPISALAQLGVQPEDVQHVVLTHLHYDHAGNLDLLPQARFHVQDDELDYATGRCMCFEPLRHAYAVEDVIALVRRVYDGRVQFHDGDSTLLPGLELLHIGGHTKGLQAVRVHTERGWVVLASDASHYYENMGQGRPFPIVYNTAQMLSGYAKLFGAAQSEQHVVPGHDPLVLDRYPKWQESAHVVMLHRELLPDGAQQP</sequence>
<evidence type="ECO:0000256" key="4">
    <source>
        <dbReference type="ARBA" id="ARBA00022801"/>
    </source>
</evidence>
<keyword evidence="3" id="KW-0479">Metal-binding</keyword>
<comment type="cofactor">
    <cofactor evidence="1">
        <name>Zn(2+)</name>
        <dbReference type="ChEBI" id="CHEBI:29105"/>
    </cofactor>
</comment>
<evidence type="ECO:0000256" key="5">
    <source>
        <dbReference type="ARBA" id="ARBA00022833"/>
    </source>
</evidence>
<dbReference type="GO" id="GO:0046872">
    <property type="term" value="F:metal ion binding"/>
    <property type="evidence" value="ECO:0007669"/>
    <property type="project" value="UniProtKB-KW"/>
</dbReference>
<evidence type="ECO:0000256" key="1">
    <source>
        <dbReference type="ARBA" id="ARBA00001947"/>
    </source>
</evidence>
<dbReference type="Pfam" id="PF00753">
    <property type="entry name" value="Lactamase_B"/>
    <property type="match status" value="1"/>
</dbReference>
<dbReference type="InterPro" id="IPR001279">
    <property type="entry name" value="Metallo-B-lactamas"/>
</dbReference>
<proteinExistence type="inferred from homology"/>
<evidence type="ECO:0000259" key="6">
    <source>
        <dbReference type="SMART" id="SM00849"/>
    </source>
</evidence>
<keyword evidence="5" id="KW-0862">Zinc</keyword>
<dbReference type="SMART" id="SM00849">
    <property type="entry name" value="Lactamase_B"/>
    <property type="match status" value="1"/>
</dbReference>
<dbReference type="InterPro" id="IPR051013">
    <property type="entry name" value="MBL_superfamily_lactonases"/>
</dbReference>
<protein>
    <submittedName>
        <fullName evidence="7">MBL fold hydrolase</fullName>
    </submittedName>
</protein>
<dbReference type="InterPro" id="IPR036866">
    <property type="entry name" value="RibonucZ/Hydroxyglut_hydro"/>
</dbReference>
<dbReference type="CDD" id="cd07729">
    <property type="entry name" value="AHL_lactonase_MBL-fold"/>
    <property type="match status" value="1"/>
</dbReference>